<feature type="domain" description="RNA polymerase sigma factor 70 region 4 type 2" evidence="6">
    <location>
        <begin position="130"/>
        <end position="182"/>
    </location>
</feature>
<organism evidence="7 8">
    <name type="scientific">Rhabdobacter roseus</name>
    <dbReference type="NCBI Taxonomy" id="1655419"/>
    <lineage>
        <taxon>Bacteria</taxon>
        <taxon>Pseudomonadati</taxon>
        <taxon>Bacteroidota</taxon>
        <taxon>Cytophagia</taxon>
        <taxon>Cytophagales</taxon>
        <taxon>Cytophagaceae</taxon>
        <taxon>Rhabdobacter</taxon>
    </lineage>
</organism>
<feature type="domain" description="RNA polymerase sigma-70 region 2" evidence="5">
    <location>
        <begin position="29"/>
        <end position="89"/>
    </location>
</feature>
<evidence type="ECO:0000313" key="8">
    <source>
        <dbReference type="Proteomes" id="UP000557307"/>
    </source>
</evidence>
<dbReference type="AlphaFoldDB" id="A0A840U3L2"/>
<dbReference type="GO" id="GO:0006352">
    <property type="term" value="P:DNA-templated transcription initiation"/>
    <property type="evidence" value="ECO:0007669"/>
    <property type="project" value="InterPro"/>
</dbReference>
<comment type="caution">
    <text evidence="7">The sequence shown here is derived from an EMBL/GenBank/DDBJ whole genome shotgun (WGS) entry which is preliminary data.</text>
</comment>
<dbReference type="SUPFAM" id="SSF88659">
    <property type="entry name" value="Sigma3 and sigma4 domains of RNA polymerase sigma factors"/>
    <property type="match status" value="1"/>
</dbReference>
<dbReference type="NCBIfam" id="TIGR02937">
    <property type="entry name" value="sigma70-ECF"/>
    <property type="match status" value="1"/>
</dbReference>
<name>A0A840U3L2_9BACT</name>
<keyword evidence="3" id="KW-0731">Sigma factor</keyword>
<dbReference type="CDD" id="cd06171">
    <property type="entry name" value="Sigma70_r4"/>
    <property type="match status" value="1"/>
</dbReference>
<dbReference type="GO" id="GO:0003677">
    <property type="term" value="F:DNA binding"/>
    <property type="evidence" value="ECO:0007669"/>
    <property type="project" value="InterPro"/>
</dbReference>
<dbReference type="Gene3D" id="1.10.10.10">
    <property type="entry name" value="Winged helix-like DNA-binding domain superfamily/Winged helix DNA-binding domain"/>
    <property type="match status" value="1"/>
</dbReference>
<dbReference type="PANTHER" id="PTHR43133:SF46">
    <property type="entry name" value="RNA POLYMERASE SIGMA-70 FACTOR ECF SUBFAMILY"/>
    <property type="match status" value="1"/>
</dbReference>
<dbReference type="Gene3D" id="1.10.1740.10">
    <property type="match status" value="1"/>
</dbReference>
<dbReference type="SUPFAM" id="SSF88946">
    <property type="entry name" value="Sigma2 domain of RNA polymerase sigma factors"/>
    <property type="match status" value="1"/>
</dbReference>
<comment type="similarity">
    <text evidence="1">Belongs to the sigma-70 factor family. ECF subfamily.</text>
</comment>
<evidence type="ECO:0000256" key="2">
    <source>
        <dbReference type="ARBA" id="ARBA00023015"/>
    </source>
</evidence>
<dbReference type="InterPro" id="IPR039425">
    <property type="entry name" value="RNA_pol_sigma-70-like"/>
</dbReference>
<accession>A0A840U3L2</accession>
<dbReference type="EMBL" id="JACHGF010000009">
    <property type="protein sequence ID" value="MBB5286429.1"/>
    <property type="molecule type" value="Genomic_DNA"/>
</dbReference>
<dbReference type="Proteomes" id="UP000557307">
    <property type="component" value="Unassembled WGS sequence"/>
</dbReference>
<evidence type="ECO:0000256" key="1">
    <source>
        <dbReference type="ARBA" id="ARBA00010641"/>
    </source>
</evidence>
<dbReference type="InterPro" id="IPR014284">
    <property type="entry name" value="RNA_pol_sigma-70_dom"/>
</dbReference>
<dbReference type="InterPro" id="IPR036388">
    <property type="entry name" value="WH-like_DNA-bd_sf"/>
</dbReference>
<evidence type="ECO:0000259" key="5">
    <source>
        <dbReference type="Pfam" id="PF04542"/>
    </source>
</evidence>
<dbReference type="InterPro" id="IPR013324">
    <property type="entry name" value="RNA_pol_sigma_r3/r4-like"/>
</dbReference>
<gene>
    <name evidence="7" type="ORF">HNQ92_004589</name>
</gene>
<keyword evidence="4" id="KW-0804">Transcription</keyword>
<evidence type="ECO:0000256" key="4">
    <source>
        <dbReference type="ARBA" id="ARBA00023163"/>
    </source>
</evidence>
<dbReference type="PANTHER" id="PTHR43133">
    <property type="entry name" value="RNA POLYMERASE ECF-TYPE SIGMA FACTO"/>
    <property type="match status" value="1"/>
</dbReference>
<evidence type="ECO:0000256" key="3">
    <source>
        <dbReference type="ARBA" id="ARBA00023082"/>
    </source>
</evidence>
<evidence type="ECO:0000259" key="6">
    <source>
        <dbReference type="Pfam" id="PF08281"/>
    </source>
</evidence>
<evidence type="ECO:0000313" key="7">
    <source>
        <dbReference type="EMBL" id="MBB5286429.1"/>
    </source>
</evidence>
<dbReference type="InterPro" id="IPR007627">
    <property type="entry name" value="RNA_pol_sigma70_r2"/>
</dbReference>
<keyword evidence="2" id="KW-0805">Transcription regulation</keyword>
<dbReference type="GO" id="GO:0016987">
    <property type="term" value="F:sigma factor activity"/>
    <property type="evidence" value="ECO:0007669"/>
    <property type="project" value="UniProtKB-KW"/>
</dbReference>
<protein>
    <submittedName>
        <fullName evidence="7">RNA polymerase sigma-70 factor (ECF subfamily)</fullName>
    </submittedName>
</protein>
<dbReference type="Pfam" id="PF04542">
    <property type="entry name" value="Sigma70_r2"/>
    <property type="match status" value="1"/>
</dbReference>
<dbReference type="RefSeq" id="WP_184177533.1">
    <property type="nucleotide sequence ID" value="NZ_JACHGF010000009.1"/>
</dbReference>
<dbReference type="InterPro" id="IPR013249">
    <property type="entry name" value="RNA_pol_sigma70_r4_t2"/>
</dbReference>
<sequence length="199" mass="23749">MAADQPLHDEEYVLWQRFKSGDQEAFALLYEQYVGILYNYGYHITPHTALVQDAIQDLFTDLWRTRQNLSDTTSVKYYLFRSLRRKIHRLSETYQTLQSIPESDNLPDIPHILSQEALRIEKDTQEELIRQLQQALTNLPERQQEAIRLRFFDGFELREVASIMQMNEQSVRNLIQRSIKKLRQAFELLPVLMFCHQFI</sequence>
<dbReference type="InterPro" id="IPR013325">
    <property type="entry name" value="RNA_pol_sigma_r2"/>
</dbReference>
<reference evidence="7 8" key="1">
    <citation type="submission" date="2020-08" db="EMBL/GenBank/DDBJ databases">
        <title>Genomic Encyclopedia of Type Strains, Phase IV (KMG-IV): sequencing the most valuable type-strain genomes for metagenomic binning, comparative biology and taxonomic classification.</title>
        <authorList>
            <person name="Goeker M."/>
        </authorList>
    </citation>
    <scope>NUCLEOTIDE SEQUENCE [LARGE SCALE GENOMIC DNA]</scope>
    <source>
        <strain evidence="7 8">DSM 105074</strain>
    </source>
</reference>
<dbReference type="Pfam" id="PF08281">
    <property type="entry name" value="Sigma70_r4_2"/>
    <property type="match status" value="1"/>
</dbReference>
<proteinExistence type="inferred from homology"/>
<keyword evidence="8" id="KW-1185">Reference proteome</keyword>